<evidence type="ECO:0000313" key="5">
    <source>
        <dbReference type="EMBL" id="PQM37349.1"/>
    </source>
</evidence>
<keyword evidence="2" id="KW-0407">Ion channel</keyword>
<dbReference type="GO" id="GO:0016020">
    <property type="term" value="C:membrane"/>
    <property type="evidence" value="ECO:0007669"/>
    <property type="project" value="UniProtKB-SubCell"/>
</dbReference>
<feature type="region of interest" description="Disordered" evidence="3">
    <location>
        <begin position="41"/>
        <end position="66"/>
    </location>
</feature>
<dbReference type="PANTHER" id="PTHR45651:SF68">
    <property type="entry name" value="ION TRANSPORT DOMAIN-CONTAINING PROTEIN"/>
    <property type="match status" value="1"/>
</dbReference>
<gene>
    <name evidence="5" type="ORF">Pyn_26542</name>
</gene>
<keyword evidence="6" id="KW-1185">Reference proteome</keyword>
<dbReference type="Gene3D" id="2.60.120.10">
    <property type="entry name" value="Jelly Rolls"/>
    <property type="match status" value="1"/>
</dbReference>
<name>A0A314URC7_PRUYE</name>
<dbReference type="OrthoDB" id="1164732at2759"/>
<comment type="caution">
    <text evidence="5">The sequence shown here is derived from an EMBL/GenBank/DDBJ whole genome shotgun (WGS) entry which is preliminary data.</text>
</comment>
<dbReference type="InterPro" id="IPR014710">
    <property type="entry name" value="RmlC-like_jellyroll"/>
</dbReference>
<proteinExistence type="predicted"/>
<keyword evidence="1" id="KW-1071">Ligand-gated ion channel</keyword>
<evidence type="ECO:0000259" key="4">
    <source>
        <dbReference type="PROSITE" id="PS50042"/>
    </source>
</evidence>
<evidence type="ECO:0000256" key="2">
    <source>
        <dbReference type="ARBA" id="ARBA00023303"/>
    </source>
</evidence>
<evidence type="ECO:0000256" key="1">
    <source>
        <dbReference type="ARBA" id="ARBA00023286"/>
    </source>
</evidence>
<keyword evidence="1" id="KW-0813">Transport</keyword>
<dbReference type="GO" id="GO:0034220">
    <property type="term" value="P:monoatomic ion transmembrane transport"/>
    <property type="evidence" value="ECO:0007669"/>
    <property type="project" value="UniProtKB-KW"/>
</dbReference>
<protein>
    <submittedName>
        <fullName evidence="5">Cyclic nucleotide-gated ion channel 1-like</fullName>
    </submittedName>
</protein>
<dbReference type="Proteomes" id="UP000250321">
    <property type="component" value="Unassembled WGS sequence"/>
</dbReference>
<dbReference type="STRING" id="2094558.A0A314URC7"/>
<dbReference type="EMBL" id="PJQY01003462">
    <property type="protein sequence ID" value="PQM37349.1"/>
    <property type="molecule type" value="Genomic_DNA"/>
</dbReference>
<feature type="domain" description="Cyclic nucleotide-binding" evidence="4">
    <location>
        <begin position="1"/>
        <end position="91"/>
    </location>
</feature>
<organism evidence="5 6">
    <name type="scientific">Prunus yedoensis var. nudiflora</name>
    <dbReference type="NCBI Taxonomy" id="2094558"/>
    <lineage>
        <taxon>Eukaryota</taxon>
        <taxon>Viridiplantae</taxon>
        <taxon>Streptophyta</taxon>
        <taxon>Embryophyta</taxon>
        <taxon>Tracheophyta</taxon>
        <taxon>Spermatophyta</taxon>
        <taxon>Magnoliopsida</taxon>
        <taxon>eudicotyledons</taxon>
        <taxon>Gunneridae</taxon>
        <taxon>Pentapetalae</taxon>
        <taxon>rosids</taxon>
        <taxon>fabids</taxon>
        <taxon>Rosales</taxon>
        <taxon>Rosaceae</taxon>
        <taxon>Amygdaloideae</taxon>
        <taxon>Amygdaleae</taxon>
        <taxon>Prunus</taxon>
    </lineage>
</organism>
<sequence length="129" mass="14296">MCYCLTPVTYPADHIIFQMGHPIDRMLLIIDGTAWTYRTTPNPSFARGDDSGAAPSPPQTATKRLGKGDVYGENLLTWASANKSGFEDLPRYTEYLKCDTKVEGFTLSAQDLLSVVSKHEGSWKLYSVT</sequence>
<keyword evidence="1" id="KW-0406">Ion transport</keyword>
<evidence type="ECO:0000256" key="3">
    <source>
        <dbReference type="SAM" id="MobiDB-lite"/>
    </source>
</evidence>
<dbReference type="InterPro" id="IPR000595">
    <property type="entry name" value="cNMP-bd_dom"/>
</dbReference>
<dbReference type="AlphaFoldDB" id="A0A314URC7"/>
<dbReference type="SUPFAM" id="SSF51206">
    <property type="entry name" value="cAMP-binding domain-like"/>
    <property type="match status" value="1"/>
</dbReference>
<reference evidence="5 6" key="1">
    <citation type="submission" date="2018-02" db="EMBL/GenBank/DDBJ databases">
        <title>Draft genome of wild Prunus yedoensis var. nudiflora.</title>
        <authorList>
            <person name="Baek S."/>
            <person name="Kim J.-H."/>
            <person name="Choi K."/>
            <person name="Kim G.-B."/>
            <person name="Cho A."/>
            <person name="Jang H."/>
            <person name="Shin C.-H."/>
            <person name="Yu H.-J."/>
            <person name="Mun J.-H."/>
        </authorList>
    </citation>
    <scope>NUCLEOTIDE SEQUENCE [LARGE SCALE GENOMIC DNA]</scope>
    <source>
        <strain evidence="6">cv. Jeju island</strain>
        <tissue evidence="5">Leaf</tissue>
    </source>
</reference>
<dbReference type="PANTHER" id="PTHR45651">
    <property type="entry name" value="CYCLIC NUCLEOTIDE-GATED ION CHANNEL 15-RELATED-RELATED"/>
    <property type="match status" value="1"/>
</dbReference>
<dbReference type="PROSITE" id="PS50042">
    <property type="entry name" value="CNMP_BINDING_3"/>
    <property type="match status" value="1"/>
</dbReference>
<accession>A0A314URC7</accession>
<dbReference type="InterPro" id="IPR018490">
    <property type="entry name" value="cNMP-bd_dom_sf"/>
</dbReference>
<evidence type="ECO:0000313" key="6">
    <source>
        <dbReference type="Proteomes" id="UP000250321"/>
    </source>
</evidence>